<evidence type="ECO:0000259" key="2">
    <source>
        <dbReference type="Pfam" id="PF01970"/>
    </source>
</evidence>
<feature type="transmembrane region" description="Helical" evidence="1">
    <location>
        <begin position="143"/>
        <end position="162"/>
    </location>
</feature>
<dbReference type="Pfam" id="PF01970">
    <property type="entry name" value="TctA"/>
    <property type="match status" value="1"/>
</dbReference>
<feature type="transmembrane region" description="Helical" evidence="1">
    <location>
        <begin position="200"/>
        <end position="220"/>
    </location>
</feature>
<feature type="transmembrane region" description="Helical" evidence="1">
    <location>
        <begin position="42"/>
        <end position="65"/>
    </location>
</feature>
<dbReference type="PANTHER" id="PTHR35342">
    <property type="entry name" value="TRICARBOXYLIC TRANSPORT PROTEIN"/>
    <property type="match status" value="1"/>
</dbReference>
<keyword evidence="1" id="KW-0472">Membrane</keyword>
<dbReference type="EMBL" id="NVUS01000013">
    <property type="protein sequence ID" value="PCJ00058.1"/>
    <property type="molecule type" value="Genomic_DNA"/>
</dbReference>
<feature type="transmembrane region" description="Helical" evidence="1">
    <location>
        <begin position="462"/>
        <end position="487"/>
    </location>
</feature>
<feature type="transmembrane region" description="Helical" evidence="1">
    <location>
        <begin position="320"/>
        <end position="346"/>
    </location>
</feature>
<name>A0A2A4Z0I6_9PROT</name>
<dbReference type="InterPro" id="IPR002823">
    <property type="entry name" value="DUF112_TM"/>
</dbReference>
<feature type="transmembrane region" description="Helical" evidence="1">
    <location>
        <begin position="418"/>
        <end position="442"/>
    </location>
</feature>
<protein>
    <submittedName>
        <fullName evidence="3">Tricarboxylate transporter family protein</fullName>
    </submittedName>
</protein>
<keyword evidence="1" id="KW-1133">Transmembrane helix</keyword>
<feature type="transmembrane region" description="Helical" evidence="1">
    <location>
        <begin position="114"/>
        <end position="137"/>
    </location>
</feature>
<keyword evidence="1" id="KW-0812">Transmembrane</keyword>
<proteinExistence type="predicted"/>
<reference key="1">
    <citation type="submission" date="2017-08" db="EMBL/GenBank/DDBJ databases">
        <title>A dynamic microbial community with high functional redundancy inhabits the cold, oxic subseafloor aquifer.</title>
        <authorList>
            <person name="Tully B.J."/>
            <person name="Wheat C.G."/>
            <person name="Glazer B.T."/>
            <person name="Huber J.A."/>
        </authorList>
    </citation>
    <scope>NUCLEOTIDE SEQUENCE [LARGE SCALE GENOMIC DNA]</scope>
</reference>
<feature type="transmembrane region" description="Helical" evidence="1">
    <location>
        <begin position="12"/>
        <end position="36"/>
    </location>
</feature>
<feature type="domain" description="DUF112" evidence="2">
    <location>
        <begin position="20"/>
        <end position="443"/>
    </location>
</feature>
<feature type="transmembrane region" description="Helical" evidence="1">
    <location>
        <begin position="257"/>
        <end position="275"/>
    </location>
</feature>
<dbReference type="AlphaFoldDB" id="A0A2A4Z0I6"/>
<comment type="caution">
    <text evidence="3">The sequence shown here is derived from an EMBL/GenBank/DDBJ whole genome shotgun (WGS) entry which is preliminary data.</text>
</comment>
<feature type="transmembrane region" description="Helical" evidence="1">
    <location>
        <begin position="169"/>
        <end position="188"/>
    </location>
</feature>
<reference evidence="3" key="2">
    <citation type="journal article" date="2018" name="ISME J.">
        <title>A dynamic microbial community with high functional redundancy inhabits the cold, oxic subseafloor aquifer.</title>
        <authorList>
            <person name="Tully B.J."/>
            <person name="Wheat C.G."/>
            <person name="Glazer B.T."/>
            <person name="Huber J.A."/>
        </authorList>
    </citation>
    <scope>NUCLEOTIDE SEQUENCE</scope>
    <source>
        <strain evidence="3">NORP83</strain>
    </source>
</reference>
<dbReference type="PANTHER" id="PTHR35342:SF5">
    <property type="entry name" value="TRICARBOXYLIC TRANSPORT PROTEIN"/>
    <property type="match status" value="1"/>
</dbReference>
<feature type="transmembrane region" description="Helical" evidence="1">
    <location>
        <begin position="358"/>
        <end position="377"/>
    </location>
</feature>
<feature type="transmembrane region" description="Helical" evidence="1">
    <location>
        <begin position="389"/>
        <end position="411"/>
    </location>
</feature>
<sequence>MPDLATIMGGFADAFTVTNILYILLGVMLGQIIAAIPGLGTVMALAIAIPFTLAMPTLTAVAFLISISKGGTVGGAVSAILLNTPGSAEAVATTFDGYPMAQKGQAGKAMKYSLYYSIFGDVSSDIILILVAAPLALVALQMGPVEICALMILAFTVVSGLVGDSIFKGFVAVGIGFLFASVGLDPGYGIPRFTFGEFELYDGLPLGPLALGMLAVSEIIRQISKASKTSSGEATLQPLNSENQHVSMKELLANKYVALRALVVGTVIGAIPGLGSSTAGMLSYAFAKQSAKDPEAFGTGDPRGIAASETANSAVVGANLIPLLTLGIPGNIGAALLVSAFIIHGVQPGPLLFEIQGRLVYGLFAAMLIANVANLLVGQFCMRLWAKVVTAPATVVFPSALIICSTGMYIITGGLTGVLFMSAAALAGYAMSSFGYPFVAFILTPQLEGALVQAVAITNGNIWVLFSHPIAIALLLMSVVLFLYLMIPSKAKKAAQAVVDD</sequence>
<gene>
    <name evidence="3" type="ORF">COB13_10730</name>
</gene>
<evidence type="ECO:0000313" key="3">
    <source>
        <dbReference type="EMBL" id="PCJ00058.1"/>
    </source>
</evidence>
<evidence type="ECO:0000256" key="1">
    <source>
        <dbReference type="SAM" id="Phobius"/>
    </source>
</evidence>
<accession>A0A2A4Z0I6</accession>
<organism evidence="3">
    <name type="scientific">OCS116 cluster bacterium</name>
    <dbReference type="NCBI Taxonomy" id="2030921"/>
    <lineage>
        <taxon>Bacteria</taxon>
        <taxon>Pseudomonadati</taxon>
        <taxon>Pseudomonadota</taxon>
        <taxon>Alphaproteobacteria</taxon>
        <taxon>OCS116 cluster</taxon>
    </lineage>
</organism>